<dbReference type="Gene3D" id="1.10.150.50">
    <property type="entry name" value="Transcription Factor, Ets-1"/>
    <property type="match status" value="1"/>
</dbReference>
<evidence type="ECO:0000256" key="1">
    <source>
        <dbReference type="ARBA" id="ARBA00022737"/>
    </source>
</evidence>
<sequence>MVERFINAAKDGYVDLLREATRKDLNTADEDGMTATLWAAANGNLEALRLIVGREGDVDKSDYMGYTALHHAVSRGHMGVVSYLVNWGCNIYALDNDLHSALDIASMHNRPEIVRFLDIELARRQSKNPRQVAKLKEEAMRTAESNIKKYEKRQEDAAKRAEKEQKKLQREIEEGVHRDNRPRKSIFESLTMRMKKNPVNNVHKNTGTQRKYSEFSGTSSQGNNLFARKLHNKRLESMGSYAADVDTRGRARKQSQGIVGSTSDVIYVTSSQNTGGGEIVNGRANRRPTLDTDMFTNTKISRAKSESDLLDEFGEDSGLGEEEYGPFNLGKRTFLTKMPFLHPIHSFDDSMAGGAPDDMDDIVQGQVLGQGFLDERNELTSKHLPWDQDDLDNLDDDDDKEDEDEMSTVNMFLWSCGAANWLNIFAQEKIDMALLTKMTDEELKDLGIPFGPRKKLREAINRRNLTLQSPSRMVDTYL</sequence>
<dbReference type="InterPro" id="IPR001660">
    <property type="entry name" value="SAM"/>
</dbReference>
<dbReference type="EnsemblMetazoa" id="BGLB007089-RB">
    <property type="protein sequence ID" value="BGLB007089-PB"/>
    <property type="gene ID" value="BGLB007089"/>
</dbReference>
<dbReference type="SMART" id="SM00454">
    <property type="entry name" value="SAM"/>
    <property type="match status" value="1"/>
</dbReference>
<dbReference type="SUPFAM" id="SSF48403">
    <property type="entry name" value="Ankyrin repeat"/>
    <property type="match status" value="1"/>
</dbReference>
<dbReference type="AlphaFoldDB" id="A0A2C9JRY9"/>
<dbReference type="EnsemblMetazoa" id="BGLB007089-RC">
    <property type="protein sequence ID" value="BGLB007089-PC"/>
    <property type="gene ID" value="BGLB007089"/>
</dbReference>
<protein>
    <recommendedName>
        <fullName evidence="5">SAM domain-containing protein</fullName>
    </recommendedName>
</protein>
<dbReference type="SUPFAM" id="SSF47769">
    <property type="entry name" value="SAM/Pointed domain"/>
    <property type="match status" value="1"/>
</dbReference>
<dbReference type="Gene3D" id="1.25.40.20">
    <property type="entry name" value="Ankyrin repeat-containing domain"/>
    <property type="match status" value="1"/>
</dbReference>
<evidence type="ECO:0000256" key="3">
    <source>
        <dbReference type="PROSITE-ProRule" id="PRU00023"/>
    </source>
</evidence>
<dbReference type="Pfam" id="PF12796">
    <property type="entry name" value="Ank_2"/>
    <property type="match status" value="1"/>
</dbReference>
<organism evidence="6 7">
    <name type="scientific">Biomphalaria glabrata</name>
    <name type="common">Bloodfluke planorb</name>
    <name type="synonym">Freshwater snail</name>
    <dbReference type="NCBI Taxonomy" id="6526"/>
    <lineage>
        <taxon>Eukaryota</taxon>
        <taxon>Metazoa</taxon>
        <taxon>Spiralia</taxon>
        <taxon>Lophotrochozoa</taxon>
        <taxon>Mollusca</taxon>
        <taxon>Gastropoda</taxon>
        <taxon>Heterobranchia</taxon>
        <taxon>Euthyneura</taxon>
        <taxon>Panpulmonata</taxon>
        <taxon>Hygrophila</taxon>
        <taxon>Lymnaeoidea</taxon>
        <taxon>Planorbidae</taxon>
        <taxon>Biomphalaria</taxon>
    </lineage>
</organism>
<reference evidence="6" key="2">
    <citation type="submission" date="2013-03" db="EMBL/GenBank/DDBJ databases">
        <title>Sequence assembly of the Biomphalaria glabrata genome version 4.3.</title>
        <authorList>
            <person name="Warren W."/>
            <person name="Wilson R.K."/>
            <person name="Hillier L.W."/>
            <person name="Minx P."/>
        </authorList>
    </citation>
    <scope>NUCLEOTIDE SEQUENCE</scope>
    <source>
        <strain evidence="6">BB02</strain>
    </source>
</reference>
<dbReference type="PROSITE" id="PS50297">
    <property type="entry name" value="ANK_REP_REGION"/>
    <property type="match status" value="1"/>
</dbReference>
<dbReference type="PANTHER" id="PTHR24201">
    <property type="entry name" value="ANK_REP_REGION DOMAIN-CONTAINING PROTEIN"/>
    <property type="match status" value="1"/>
</dbReference>
<dbReference type="Proteomes" id="UP000076420">
    <property type="component" value="Unassembled WGS sequence"/>
</dbReference>
<dbReference type="VEuPathDB" id="VectorBase:BGLB007089"/>
<evidence type="ECO:0000256" key="4">
    <source>
        <dbReference type="SAM" id="MobiDB-lite"/>
    </source>
</evidence>
<dbReference type="KEGG" id="bgt:106065601"/>
<dbReference type="VEuPathDB" id="VectorBase:BGLAX_027286"/>
<dbReference type="OrthoDB" id="76949at2759"/>
<evidence type="ECO:0000313" key="6">
    <source>
        <dbReference type="EnsemblMetazoa" id="BGLB007089-PD"/>
    </source>
</evidence>
<evidence type="ECO:0000313" key="7">
    <source>
        <dbReference type="Proteomes" id="UP000076420"/>
    </source>
</evidence>
<feature type="region of interest" description="Disordered" evidence="4">
    <location>
        <begin position="199"/>
        <end position="220"/>
    </location>
</feature>
<feature type="repeat" description="ANK" evidence="3">
    <location>
        <begin position="64"/>
        <end position="96"/>
    </location>
</feature>
<dbReference type="SMART" id="SM00248">
    <property type="entry name" value="ANK"/>
    <property type="match status" value="3"/>
</dbReference>
<proteinExistence type="predicted"/>
<gene>
    <name evidence="6" type="primary">106065601</name>
</gene>
<reference evidence="6" key="1">
    <citation type="journal article" date="2004" name="J. Parasitol.">
        <title>The mitochondrial genome of Biomphalaria glabrata (Gastropoda: Basommatophora), intermediate host of Schistosoma mansoni.</title>
        <authorList>
            <person name="DeJong R.J."/>
            <person name="Emery A.M."/>
            <person name="Adema C.M."/>
        </authorList>
    </citation>
    <scope>NUCLEOTIDE SEQUENCE</scope>
    <source>
        <strain evidence="6">BB02</strain>
    </source>
</reference>
<reference evidence="6" key="3">
    <citation type="submission" date="2020-05" db="UniProtKB">
        <authorList>
            <consortium name="EnsemblMetazoa"/>
        </authorList>
    </citation>
    <scope>IDENTIFICATION</scope>
    <source>
        <strain evidence="6">BB02</strain>
    </source>
</reference>
<dbReference type="STRING" id="6526.A0A2C9JRY9"/>
<feature type="region of interest" description="Disordered" evidence="4">
    <location>
        <begin position="151"/>
        <end position="172"/>
    </location>
</feature>
<dbReference type="InterPro" id="IPR013761">
    <property type="entry name" value="SAM/pointed_sf"/>
</dbReference>
<feature type="repeat" description="ANK" evidence="3">
    <location>
        <begin position="31"/>
        <end position="63"/>
    </location>
</feature>
<feature type="domain" description="SAM" evidence="5">
    <location>
        <begin position="401"/>
        <end position="466"/>
    </location>
</feature>
<keyword evidence="1" id="KW-0677">Repeat</keyword>
<name>A0A2C9JRY9_BIOGL</name>
<dbReference type="PANTHER" id="PTHR24201:SF15">
    <property type="entry name" value="ANKYRIN REPEAT DOMAIN-CONTAINING PROTEIN 66"/>
    <property type="match status" value="1"/>
</dbReference>
<accession>A0A2C9JRY9</accession>
<evidence type="ECO:0000259" key="5">
    <source>
        <dbReference type="SMART" id="SM00454"/>
    </source>
</evidence>
<dbReference type="Pfam" id="PF00536">
    <property type="entry name" value="SAM_1"/>
    <property type="match status" value="1"/>
</dbReference>
<dbReference type="EnsemblMetazoa" id="BGLB007089-RD">
    <property type="protein sequence ID" value="BGLB007089-PD"/>
    <property type="gene ID" value="BGLB007089"/>
</dbReference>
<dbReference type="InterPro" id="IPR036770">
    <property type="entry name" value="Ankyrin_rpt-contain_sf"/>
</dbReference>
<dbReference type="InterPro" id="IPR002110">
    <property type="entry name" value="Ankyrin_rpt"/>
</dbReference>
<keyword evidence="2 3" id="KW-0040">ANK repeat</keyword>
<dbReference type="InterPro" id="IPR050776">
    <property type="entry name" value="Ank_Repeat/CDKN_Inhibitor"/>
</dbReference>
<evidence type="ECO:0000256" key="2">
    <source>
        <dbReference type="ARBA" id="ARBA00023043"/>
    </source>
</evidence>
<dbReference type="PROSITE" id="PS50088">
    <property type="entry name" value="ANK_REPEAT"/>
    <property type="match status" value="2"/>
</dbReference>